<keyword evidence="4" id="KW-0472">Membrane</keyword>
<protein>
    <recommendedName>
        <fullName evidence="5">Major facilitator superfamily (MFS) profile domain-containing protein</fullName>
    </recommendedName>
</protein>
<dbReference type="InterPro" id="IPR050327">
    <property type="entry name" value="Proton-linked_MCT"/>
</dbReference>
<feature type="transmembrane region" description="Helical" evidence="4">
    <location>
        <begin position="170"/>
        <end position="193"/>
    </location>
</feature>
<dbReference type="KEGG" id="cci:CC1G_13220"/>
<feature type="transmembrane region" description="Helical" evidence="4">
    <location>
        <begin position="367"/>
        <end position="392"/>
    </location>
</feature>
<feature type="region of interest" description="Disordered" evidence="3">
    <location>
        <begin position="1"/>
        <end position="63"/>
    </location>
</feature>
<feature type="domain" description="Major facilitator superfamily (MFS) profile" evidence="5">
    <location>
        <begin position="277"/>
        <end position="473"/>
    </location>
</feature>
<dbReference type="Proteomes" id="UP000001861">
    <property type="component" value="Unassembled WGS sequence"/>
</dbReference>
<keyword evidence="7" id="KW-1185">Reference proteome</keyword>
<dbReference type="GO" id="GO:0022857">
    <property type="term" value="F:transmembrane transporter activity"/>
    <property type="evidence" value="ECO:0007669"/>
    <property type="project" value="InterPro"/>
</dbReference>
<evidence type="ECO:0000256" key="2">
    <source>
        <dbReference type="ARBA" id="ARBA00006727"/>
    </source>
</evidence>
<feature type="compositionally biased region" description="Polar residues" evidence="3">
    <location>
        <begin position="18"/>
        <end position="34"/>
    </location>
</feature>
<reference evidence="6 7" key="1">
    <citation type="journal article" date="2010" name="Proc. Natl. Acad. Sci. U.S.A.">
        <title>Insights into evolution of multicellular fungi from the assembled chromosomes of the mushroom Coprinopsis cinerea (Coprinus cinereus).</title>
        <authorList>
            <person name="Stajich J.E."/>
            <person name="Wilke S.K."/>
            <person name="Ahren D."/>
            <person name="Au C.H."/>
            <person name="Birren B.W."/>
            <person name="Borodovsky M."/>
            <person name="Burns C."/>
            <person name="Canback B."/>
            <person name="Casselton L.A."/>
            <person name="Cheng C.K."/>
            <person name="Deng J."/>
            <person name="Dietrich F.S."/>
            <person name="Fargo D.C."/>
            <person name="Farman M.L."/>
            <person name="Gathman A.C."/>
            <person name="Goldberg J."/>
            <person name="Guigo R."/>
            <person name="Hoegger P.J."/>
            <person name="Hooker J.B."/>
            <person name="Huggins A."/>
            <person name="James T.Y."/>
            <person name="Kamada T."/>
            <person name="Kilaru S."/>
            <person name="Kodira C."/>
            <person name="Kues U."/>
            <person name="Kupfer D."/>
            <person name="Kwan H.S."/>
            <person name="Lomsadze A."/>
            <person name="Li W."/>
            <person name="Lilly W.W."/>
            <person name="Ma L.J."/>
            <person name="Mackey A.J."/>
            <person name="Manning G."/>
            <person name="Martin F."/>
            <person name="Muraguchi H."/>
            <person name="Natvig D.O."/>
            <person name="Palmerini H."/>
            <person name="Ramesh M.A."/>
            <person name="Rehmeyer C.J."/>
            <person name="Roe B.A."/>
            <person name="Shenoy N."/>
            <person name="Stanke M."/>
            <person name="Ter-Hovhannisyan V."/>
            <person name="Tunlid A."/>
            <person name="Velagapudi R."/>
            <person name="Vision T.J."/>
            <person name="Zeng Q."/>
            <person name="Zolan M.E."/>
            <person name="Pukkila P.J."/>
        </authorList>
    </citation>
    <scope>NUCLEOTIDE SEQUENCE [LARGE SCALE GENOMIC DNA]</scope>
    <source>
        <strain evidence="7">Okayama-7 / 130 / ATCC MYA-4618 / FGSC 9003</strain>
    </source>
</reference>
<feature type="transmembrane region" description="Helical" evidence="4">
    <location>
        <begin position="200"/>
        <end position="218"/>
    </location>
</feature>
<comment type="subcellular location">
    <subcellularLocation>
        <location evidence="1">Membrane</location>
        <topology evidence="1">Multi-pass membrane protein</topology>
    </subcellularLocation>
</comment>
<feature type="transmembrane region" description="Helical" evidence="4">
    <location>
        <begin position="312"/>
        <end position="331"/>
    </location>
</feature>
<dbReference type="GO" id="GO:0016020">
    <property type="term" value="C:membrane"/>
    <property type="evidence" value="ECO:0007669"/>
    <property type="project" value="UniProtKB-SubCell"/>
</dbReference>
<accession>A8N0X1</accession>
<dbReference type="PANTHER" id="PTHR11360:SF319">
    <property type="entry name" value="MAJOR FACILITATOR SUPERFAMILY (MFS) PROFILE DOMAIN-CONTAINING PROTEIN"/>
    <property type="match status" value="1"/>
</dbReference>
<dbReference type="EMBL" id="AACS02000001">
    <property type="protein sequence ID" value="EAU93297.2"/>
    <property type="molecule type" value="Genomic_DNA"/>
</dbReference>
<gene>
    <name evidence="6" type="ORF">CC1G_13220</name>
</gene>
<dbReference type="GeneID" id="6004944"/>
<feature type="transmembrane region" description="Helical" evidence="4">
    <location>
        <begin position="238"/>
        <end position="256"/>
    </location>
</feature>
<feature type="transmembrane region" description="Helical" evidence="4">
    <location>
        <begin position="430"/>
        <end position="454"/>
    </location>
</feature>
<dbReference type="InterPro" id="IPR011701">
    <property type="entry name" value="MFS"/>
</dbReference>
<feature type="transmembrane region" description="Helical" evidence="4">
    <location>
        <begin position="404"/>
        <end position="424"/>
    </location>
</feature>
<dbReference type="SUPFAM" id="SSF103473">
    <property type="entry name" value="MFS general substrate transporter"/>
    <property type="match status" value="1"/>
</dbReference>
<feature type="transmembrane region" description="Helical" evidence="4">
    <location>
        <begin position="138"/>
        <end position="158"/>
    </location>
</feature>
<dbReference type="OMA" id="THGLDKT"/>
<dbReference type="InterPro" id="IPR036259">
    <property type="entry name" value="MFS_trans_sf"/>
</dbReference>
<evidence type="ECO:0000256" key="3">
    <source>
        <dbReference type="SAM" id="MobiDB-lite"/>
    </source>
</evidence>
<organism evidence="6 7">
    <name type="scientific">Coprinopsis cinerea (strain Okayama-7 / 130 / ATCC MYA-4618 / FGSC 9003)</name>
    <name type="common">Inky cap fungus</name>
    <name type="synonym">Hormographiella aspergillata</name>
    <dbReference type="NCBI Taxonomy" id="240176"/>
    <lineage>
        <taxon>Eukaryota</taxon>
        <taxon>Fungi</taxon>
        <taxon>Dikarya</taxon>
        <taxon>Basidiomycota</taxon>
        <taxon>Agaricomycotina</taxon>
        <taxon>Agaricomycetes</taxon>
        <taxon>Agaricomycetidae</taxon>
        <taxon>Agaricales</taxon>
        <taxon>Agaricineae</taxon>
        <taxon>Psathyrellaceae</taxon>
        <taxon>Coprinopsis</taxon>
    </lineage>
</organism>
<feature type="compositionally biased region" description="Low complexity" evidence="3">
    <location>
        <begin position="35"/>
        <end position="51"/>
    </location>
</feature>
<dbReference type="HOGENOM" id="CLU_001265_1_1_1"/>
<evidence type="ECO:0000256" key="1">
    <source>
        <dbReference type="ARBA" id="ARBA00004141"/>
    </source>
</evidence>
<evidence type="ECO:0000256" key="4">
    <source>
        <dbReference type="SAM" id="Phobius"/>
    </source>
</evidence>
<evidence type="ECO:0000313" key="6">
    <source>
        <dbReference type="EMBL" id="EAU93297.2"/>
    </source>
</evidence>
<comment type="caution">
    <text evidence="6">The sequence shown here is derived from an EMBL/GenBank/DDBJ whole genome shotgun (WGS) entry which is preliminary data.</text>
</comment>
<feature type="transmembrane region" description="Helical" evidence="4">
    <location>
        <begin position="276"/>
        <end position="300"/>
    </location>
</feature>
<dbReference type="Gene3D" id="1.20.1250.20">
    <property type="entry name" value="MFS general substrate transporter like domains"/>
    <property type="match status" value="2"/>
</dbReference>
<proteinExistence type="inferred from homology"/>
<sequence length="473" mass="50327">MTQALAPTQPALLPSAPFQPNSPSRNTSFASSPTEVVSISPSVDESPPSDSLKGNHDKPITEFPEGGARAWATVVGAYSTSYGIYQGLSSFSERPFVSFTRPQITTRECTSSNPHPQPSRMAFFTSRLNPTLTFLHRWIGSVNTFLVISFGLVAGRLYDRGYFSPGEPLSGVGLGIGGGMVYVPSVAVVSHYFRRRLASVMMFAVSGSALGAIVHPIMLNNLLNHTNLGFGGSIRASAGLVTGLLVVACALIRTRLPPPKELPSIRGLFAKSAREVPFAIMALSLLVFAVGFFFPLFYIQLNAIHHGLSKEFSFYALVILNTSSFFGRLVPGFFVRRLGVVNSVIIAALSSTALVFAMIGLRTVASVVIIATLVGFFLGMFIALQAPLVAVLTVDPAELGARMGIAFTFSAIGALIGPPINGALLSSDYIWWRPATFSGVCSFLGGVGFIAIALHLRKDGTSENAAPMEKADP</sequence>
<dbReference type="OrthoDB" id="6499973at2759"/>
<dbReference type="PANTHER" id="PTHR11360">
    <property type="entry name" value="MONOCARBOXYLATE TRANSPORTER"/>
    <property type="match status" value="1"/>
</dbReference>
<keyword evidence="4" id="KW-1133">Transmembrane helix</keyword>
<dbReference type="RefSeq" id="XP_001828520.2">
    <property type="nucleotide sequence ID" value="XM_001828468.2"/>
</dbReference>
<dbReference type="PROSITE" id="PS50850">
    <property type="entry name" value="MFS"/>
    <property type="match status" value="1"/>
</dbReference>
<evidence type="ECO:0000259" key="5">
    <source>
        <dbReference type="PROSITE" id="PS50850"/>
    </source>
</evidence>
<feature type="transmembrane region" description="Helical" evidence="4">
    <location>
        <begin position="338"/>
        <end position="361"/>
    </location>
</feature>
<comment type="similarity">
    <text evidence="2">Belongs to the major facilitator superfamily. Monocarboxylate porter (TC 2.A.1.13) family.</text>
</comment>
<dbReference type="InterPro" id="IPR020846">
    <property type="entry name" value="MFS_dom"/>
</dbReference>
<dbReference type="InParanoid" id="A8N0X1"/>
<dbReference type="VEuPathDB" id="FungiDB:CC1G_13220"/>
<evidence type="ECO:0000313" key="7">
    <source>
        <dbReference type="Proteomes" id="UP000001861"/>
    </source>
</evidence>
<name>A8N0X1_COPC7</name>
<dbReference type="Pfam" id="PF07690">
    <property type="entry name" value="MFS_1"/>
    <property type="match status" value="1"/>
</dbReference>
<dbReference type="eggNOG" id="KOG2504">
    <property type="taxonomic scope" value="Eukaryota"/>
</dbReference>
<dbReference type="AlphaFoldDB" id="A8N0X1"/>
<keyword evidence="4" id="KW-0812">Transmembrane</keyword>